<reference evidence="1 2" key="1">
    <citation type="submission" date="2014-03" db="EMBL/GenBank/DDBJ databases">
        <title>Genomics of Bifidobacteria.</title>
        <authorList>
            <person name="Ventura M."/>
            <person name="Milani C."/>
            <person name="Lugli G.A."/>
        </authorList>
    </citation>
    <scope>NUCLEOTIDE SEQUENCE [LARGE SCALE GENOMIC DNA]</scope>
    <source>
        <strain evidence="1 2">DSM 21395</strain>
    </source>
</reference>
<sequence>MLRLRRIHLLFILRREWPCAAALGWRCHEHHAPRIIGAIDCGSAVVHDDSSRPNDKRIGQYA</sequence>
<evidence type="ECO:0000313" key="2">
    <source>
        <dbReference type="Proteomes" id="UP000029082"/>
    </source>
</evidence>
<name>A0A087BTG1_9BIFI</name>
<dbReference type="Proteomes" id="UP000029082">
    <property type="component" value="Unassembled WGS sequence"/>
</dbReference>
<protein>
    <submittedName>
        <fullName evidence="1">Uncharacterized protein</fullName>
    </submittedName>
</protein>
<keyword evidence="2" id="KW-1185">Reference proteome</keyword>
<dbReference type="STRING" id="1437603.GCA_000771525_00647"/>
<dbReference type="AlphaFoldDB" id="A0A087BTG1"/>
<proteinExistence type="predicted"/>
<accession>A0A087BTG1</accession>
<comment type="caution">
    <text evidence="1">The sequence shown here is derived from an EMBL/GenBank/DDBJ whole genome shotgun (WGS) entry which is preliminary data.</text>
</comment>
<evidence type="ECO:0000313" key="1">
    <source>
        <dbReference type="EMBL" id="KFI74311.1"/>
    </source>
</evidence>
<organism evidence="1 2">
    <name type="scientific">Bifidobacterium mongoliense DSM 21395</name>
    <dbReference type="NCBI Taxonomy" id="1437603"/>
    <lineage>
        <taxon>Bacteria</taxon>
        <taxon>Bacillati</taxon>
        <taxon>Actinomycetota</taxon>
        <taxon>Actinomycetes</taxon>
        <taxon>Bifidobacteriales</taxon>
        <taxon>Bifidobacteriaceae</taxon>
        <taxon>Bifidobacterium</taxon>
    </lineage>
</organism>
<gene>
    <name evidence="1" type="ORF">BMON_1047</name>
</gene>
<dbReference type="EMBL" id="JGZE01000026">
    <property type="protein sequence ID" value="KFI74311.1"/>
    <property type="molecule type" value="Genomic_DNA"/>
</dbReference>